<dbReference type="Proteomes" id="UP000268033">
    <property type="component" value="Unassembled WGS sequence"/>
</dbReference>
<evidence type="ECO:0000256" key="4">
    <source>
        <dbReference type="ARBA" id="ARBA00022967"/>
    </source>
</evidence>
<dbReference type="SUPFAM" id="SSF52540">
    <property type="entry name" value="P-loop containing nucleoside triphosphate hydrolases"/>
    <property type="match status" value="1"/>
</dbReference>
<dbReference type="SMART" id="SM00382">
    <property type="entry name" value="AAA"/>
    <property type="match status" value="1"/>
</dbReference>
<dbReference type="EMBL" id="RJUL01000010">
    <property type="protein sequence ID" value="ROQ22437.1"/>
    <property type="molecule type" value="Genomic_DNA"/>
</dbReference>
<dbReference type="InterPro" id="IPR027417">
    <property type="entry name" value="P-loop_NTPase"/>
</dbReference>
<comment type="function">
    <text evidence="5">Part of the ABC transporter complex HmuTUV involved in hemin import. Responsible for energy coupling to the transport system.</text>
</comment>
<keyword evidence="1" id="KW-0813">Transport</keyword>
<name>A0A3N1P5M1_9GAMM</name>
<evidence type="ECO:0000256" key="3">
    <source>
        <dbReference type="ARBA" id="ARBA00022840"/>
    </source>
</evidence>
<dbReference type="GO" id="GO:0016887">
    <property type="term" value="F:ATP hydrolysis activity"/>
    <property type="evidence" value="ECO:0007669"/>
    <property type="project" value="InterPro"/>
</dbReference>
<protein>
    <submittedName>
        <fullName evidence="7">Iron complex transport system ATP-binding protein</fullName>
    </submittedName>
</protein>
<dbReference type="Pfam" id="PF00005">
    <property type="entry name" value="ABC_tran"/>
    <property type="match status" value="1"/>
</dbReference>
<evidence type="ECO:0000256" key="5">
    <source>
        <dbReference type="ARBA" id="ARBA00037066"/>
    </source>
</evidence>
<dbReference type="Gene3D" id="3.40.50.300">
    <property type="entry name" value="P-loop containing nucleotide triphosphate hydrolases"/>
    <property type="match status" value="1"/>
</dbReference>
<evidence type="ECO:0000313" key="8">
    <source>
        <dbReference type="Proteomes" id="UP000268033"/>
    </source>
</evidence>
<reference evidence="7 8" key="1">
    <citation type="submission" date="2018-11" db="EMBL/GenBank/DDBJ databases">
        <title>Genomic Encyclopedia of Type Strains, Phase IV (KMG-IV): sequencing the most valuable type-strain genomes for metagenomic binning, comparative biology and taxonomic classification.</title>
        <authorList>
            <person name="Goeker M."/>
        </authorList>
    </citation>
    <scope>NUCLEOTIDE SEQUENCE [LARGE SCALE GENOMIC DNA]</scope>
    <source>
        <strain evidence="7 8">DSM 21945</strain>
    </source>
</reference>
<sequence length="258" mass="27436">MLEVSGLSLTLAGGKTLLSNIAFAAEPGELIAVLGENGAGKSTLLHQVADARQNAISLDERPLPHWQPLMLARRRAFLGQQPASPGAMTGRQLVTLGRAPFEESAQASAAACHHWLSHCRCQGLAERPLAELSGGQLARLHLARVLCQLHGVSRPVLLLDEPTAALDLAAQHQLLAEVKALCQQGALVLWVVHDLNLACQYASRLLLLKAGKLLADLPPTELTPALASRLYNHPMQSIPLPGLAAPLWQAKTGVPLDA</sequence>
<dbReference type="PANTHER" id="PTHR42794:SF1">
    <property type="entry name" value="HEMIN IMPORT ATP-BINDING PROTEIN HMUV"/>
    <property type="match status" value="1"/>
</dbReference>
<dbReference type="STRING" id="584787.GCA_001247655_00987"/>
<dbReference type="InterPro" id="IPR003593">
    <property type="entry name" value="AAA+_ATPase"/>
</dbReference>
<accession>A0A3N1P5M1</accession>
<gene>
    <name evidence="7" type="ORF">EDC28_11080</name>
</gene>
<feature type="domain" description="ABC transporter" evidence="6">
    <location>
        <begin position="2"/>
        <end position="235"/>
    </location>
</feature>
<organism evidence="7 8">
    <name type="scientific">Gallaecimonas pentaromativorans</name>
    <dbReference type="NCBI Taxonomy" id="584787"/>
    <lineage>
        <taxon>Bacteria</taxon>
        <taxon>Pseudomonadati</taxon>
        <taxon>Pseudomonadota</taxon>
        <taxon>Gammaproteobacteria</taxon>
        <taxon>Enterobacterales</taxon>
        <taxon>Gallaecimonadaceae</taxon>
        <taxon>Gallaecimonas</taxon>
    </lineage>
</organism>
<evidence type="ECO:0000256" key="1">
    <source>
        <dbReference type="ARBA" id="ARBA00022448"/>
    </source>
</evidence>
<dbReference type="GO" id="GO:0005524">
    <property type="term" value="F:ATP binding"/>
    <property type="evidence" value="ECO:0007669"/>
    <property type="project" value="UniProtKB-KW"/>
</dbReference>
<keyword evidence="8" id="KW-1185">Reference proteome</keyword>
<keyword evidence="4" id="KW-1278">Translocase</keyword>
<evidence type="ECO:0000259" key="6">
    <source>
        <dbReference type="PROSITE" id="PS50893"/>
    </source>
</evidence>
<evidence type="ECO:0000256" key="2">
    <source>
        <dbReference type="ARBA" id="ARBA00022741"/>
    </source>
</evidence>
<dbReference type="RefSeq" id="WP_123422368.1">
    <property type="nucleotide sequence ID" value="NZ_RJUL01000010.1"/>
</dbReference>
<dbReference type="AlphaFoldDB" id="A0A3N1P5M1"/>
<comment type="caution">
    <text evidence="7">The sequence shown here is derived from an EMBL/GenBank/DDBJ whole genome shotgun (WGS) entry which is preliminary data.</text>
</comment>
<dbReference type="InterPro" id="IPR003439">
    <property type="entry name" value="ABC_transporter-like_ATP-bd"/>
</dbReference>
<keyword evidence="3 7" id="KW-0067">ATP-binding</keyword>
<keyword evidence="2" id="KW-0547">Nucleotide-binding</keyword>
<dbReference type="PANTHER" id="PTHR42794">
    <property type="entry name" value="HEMIN IMPORT ATP-BINDING PROTEIN HMUV"/>
    <property type="match status" value="1"/>
</dbReference>
<evidence type="ECO:0000313" key="7">
    <source>
        <dbReference type="EMBL" id="ROQ22437.1"/>
    </source>
</evidence>
<dbReference type="PROSITE" id="PS50893">
    <property type="entry name" value="ABC_TRANSPORTER_2"/>
    <property type="match status" value="1"/>
</dbReference>
<proteinExistence type="predicted"/>